<dbReference type="Pfam" id="PF04392">
    <property type="entry name" value="ABC_sub_bind"/>
    <property type="match status" value="1"/>
</dbReference>
<evidence type="ECO:0000256" key="1">
    <source>
        <dbReference type="SAM" id="SignalP"/>
    </source>
</evidence>
<dbReference type="PROSITE" id="PS51257">
    <property type="entry name" value="PROKAR_LIPOPROTEIN"/>
    <property type="match status" value="1"/>
</dbReference>
<evidence type="ECO:0000313" key="4">
    <source>
        <dbReference type="Proteomes" id="UP001065549"/>
    </source>
</evidence>
<dbReference type="PANTHER" id="PTHR35271">
    <property type="entry name" value="ABC TRANSPORTER, SUBSTRATE-BINDING LIPOPROTEIN-RELATED"/>
    <property type="match status" value="1"/>
</dbReference>
<dbReference type="Proteomes" id="UP001065549">
    <property type="component" value="Unassembled WGS sequence"/>
</dbReference>
<dbReference type="InterPro" id="IPR028082">
    <property type="entry name" value="Peripla_BP_I"/>
</dbReference>
<protein>
    <submittedName>
        <fullName evidence="2">ABC transporter substrate-binding protein</fullName>
    </submittedName>
</protein>
<organism evidence="2 4">
    <name type="scientific">Hominibacterium faecale</name>
    <dbReference type="NCBI Taxonomy" id="2839743"/>
    <lineage>
        <taxon>Bacteria</taxon>
        <taxon>Bacillati</taxon>
        <taxon>Bacillota</taxon>
        <taxon>Clostridia</taxon>
        <taxon>Peptostreptococcales</taxon>
        <taxon>Anaerovoracaceae</taxon>
        <taxon>Hominibacterium</taxon>
    </lineage>
</organism>
<feature type="signal peptide" evidence="1">
    <location>
        <begin position="1"/>
        <end position="20"/>
    </location>
</feature>
<dbReference type="EMBL" id="JAOSHN010000001">
    <property type="protein sequence ID" value="MCU7376802.1"/>
    <property type="molecule type" value="Genomic_DNA"/>
</dbReference>
<name>A0A9J6QLL8_9FIRM</name>
<dbReference type="SUPFAM" id="SSF53822">
    <property type="entry name" value="Periplasmic binding protein-like I"/>
    <property type="match status" value="1"/>
</dbReference>
<evidence type="ECO:0000313" key="2">
    <source>
        <dbReference type="EMBL" id="MCU7376802.1"/>
    </source>
</evidence>
<dbReference type="InterPro" id="IPR007487">
    <property type="entry name" value="ABC_transpt-TYRBP-like"/>
</dbReference>
<keyword evidence="1" id="KW-0732">Signal</keyword>
<comment type="caution">
    <text evidence="2">The sequence shown here is derived from an EMBL/GenBank/DDBJ whole genome shotgun (WGS) entry which is preliminary data.</text>
</comment>
<dbReference type="AlphaFoldDB" id="A0A9J6QLL8"/>
<sequence>MKKRIAILMVLIMAAAGVLAGCGSEDGANKDTMKIGLVQLVEHPSLDTIRESIIKQLEADGYKDGDNITIDYQNAQNEQANLKTICQGFVADKCDLIIAISTPAAQAAYGETKDIPIIFSAVTDPVAAELVESFEKPGANITGTSDLVSADKIMDLALKITPDVKTIGALYNSSEVNSVSVVNDLKAFAKKKGMKVEEAAVTNSNEIQQAAQSLAGKCDAVFSPIDNTVASAMSVAATVFNDAKVPFYVGADSMVKDGGLATYGINYKTLGAETAKMAVEVLKGGDTSTMAVKVMDDMQAYINRATADAIGVKIPEDILKNAENLGE</sequence>
<accession>A0A9J6QLL8</accession>
<dbReference type="CDD" id="cd06325">
    <property type="entry name" value="PBP1_ABC_unchar_transporter"/>
    <property type="match status" value="1"/>
</dbReference>
<dbReference type="PANTHER" id="PTHR35271:SF1">
    <property type="entry name" value="ABC TRANSPORTER, SUBSTRATE-BINDING LIPOPROTEIN"/>
    <property type="match status" value="1"/>
</dbReference>
<gene>
    <name evidence="2" type="ORF">OBO34_00350</name>
    <name evidence="3" type="ORF">OBO34_13445</name>
</gene>
<dbReference type="RefSeq" id="WP_148396093.1">
    <property type="nucleotide sequence ID" value="NZ_JAJAGH010000005.1"/>
</dbReference>
<evidence type="ECO:0000313" key="3">
    <source>
        <dbReference type="EMBL" id="MCU7379351.1"/>
    </source>
</evidence>
<keyword evidence="4" id="KW-1185">Reference proteome</keyword>
<dbReference type="Gene3D" id="3.40.50.2300">
    <property type="match status" value="2"/>
</dbReference>
<dbReference type="EMBL" id="JAOSHN010000005">
    <property type="protein sequence ID" value="MCU7379351.1"/>
    <property type="molecule type" value="Genomic_DNA"/>
</dbReference>
<reference evidence="2" key="1">
    <citation type="submission" date="2022-09" db="EMBL/GenBank/DDBJ databases">
        <title>Culturomic study of gut microbiota in children with autism spectrum disorder.</title>
        <authorList>
            <person name="Efimov B.A."/>
            <person name="Chaplin A.V."/>
            <person name="Sokolova S.R."/>
            <person name="Pikina A.P."/>
            <person name="Korzhanova M."/>
            <person name="Belova V."/>
            <person name="Korostin D."/>
        </authorList>
    </citation>
    <scope>NUCLEOTIDE SEQUENCE</scope>
    <source>
        <strain evidence="2">ASD5510</strain>
    </source>
</reference>
<feature type="chain" id="PRO_5040046047" evidence="1">
    <location>
        <begin position="21"/>
        <end position="327"/>
    </location>
</feature>
<proteinExistence type="predicted"/>